<organism evidence="1 2">
    <name type="scientific">Bauhinia variegata</name>
    <name type="common">Purple orchid tree</name>
    <name type="synonym">Phanera variegata</name>
    <dbReference type="NCBI Taxonomy" id="167791"/>
    <lineage>
        <taxon>Eukaryota</taxon>
        <taxon>Viridiplantae</taxon>
        <taxon>Streptophyta</taxon>
        <taxon>Embryophyta</taxon>
        <taxon>Tracheophyta</taxon>
        <taxon>Spermatophyta</taxon>
        <taxon>Magnoliopsida</taxon>
        <taxon>eudicotyledons</taxon>
        <taxon>Gunneridae</taxon>
        <taxon>Pentapetalae</taxon>
        <taxon>rosids</taxon>
        <taxon>fabids</taxon>
        <taxon>Fabales</taxon>
        <taxon>Fabaceae</taxon>
        <taxon>Cercidoideae</taxon>
        <taxon>Cercideae</taxon>
        <taxon>Bauhiniinae</taxon>
        <taxon>Bauhinia</taxon>
    </lineage>
</organism>
<sequence>MNYPWKPNRFSPSPPSLMSSLALFLFFISSFQLLSSVSATEFIYNTDFNSSNIQLFGNATIQYSILTITNASERSIGRALYPSKIPTKASNSSLPLPFSTSFIFSLAPFQDLLPGHGFVFLFTPVTGIDGVTSSEMLGLFNRTNNGNSSNHVFGIEFDMFQNEQFGDINDNHVGVDINSLSSVVSHAAGFWDGKDNLEFEDLDLNNGVNYQVWIDYLDSTINVTMARAGQTRPQRPLISESVNLSSVLLDEMYVGFTGATGTLVQTQRILAWSFSNTNFSIGDALVTSKLPSFVPSNGSVLRSKGFIIGVSLGAFFILCCAVVVFVYLSKRKRSKAGEEEIEDWELEYWPHRIGYEDIYAATKGFSDRNVIGIGGNGKVYKGVLQGAEVAVKRIPYERRSECSTDEVEKVLRLGLSCTHPNPAARPAMRQIVKVLEGENMDTSLLDKINSAATSFGYAGSFNNRTYPTMDELFQSHDSSVTLNIAAGR</sequence>
<protein>
    <submittedName>
        <fullName evidence="1">Uncharacterized protein</fullName>
    </submittedName>
</protein>
<accession>A0ACB9MG87</accession>
<evidence type="ECO:0000313" key="1">
    <source>
        <dbReference type="EMBL" id="KAI4322683.1"/>
    </source>
</evidence>
<keyword evidence="2" id="KW-1185">Reference proteome</keyword>
<dbReference type="Proteomes" id="UP000828941">
    <property type="component" value="Chromosome 9"/>
</dbReference>
<proteinExistence type="predicted"/>
<comment type="caution">
    <text evidence="1">The sequence shown here is derived from an EMBL/GenBank/DDBJ whole genome shotgun (WGS) entry which is preliminary data.</text>
</comment>
<dbReference type="EMBL" id="CM039434">
    <property type="protein sequence ID" value="KAI4322683.1"/>
    <property type="molecule type" value="Genomic_DNA"/>
</dbReference>
<name>A0ACB9MG87_BAUVA</name>
<gene>
    <name evidence="1" type="ORF">L6164_022353</name>
</gene>
<reference evidence="1 2" key="1">
    <citation type="journal article" date="2022" name="DNA Res.">
        <title>Chromosomal-level genome assembly of the orchid tree Bauhinia variegata (Leguminosae; Cercidoideae) supports the allotetraploid origin hypothesis of Bauhinia.</title>
        <authorList>
            <person name="Zhong Y."/>
            <person name="Chen Y."/>
            <person name="Zheng D."/>
            <person name="Pang J."/>
            <person name="Liu Y."/>
            <person name="Luo S."/>
            <person name="Meng S."/>
            <person name="Qian L."/>
            <person name="Wei D."/>
            <person name="Dai S."/>
            <person name="Zhou R."/>
        </authorList>
    </citation>
    <scope>NUCLEOTIDE SEQUENCE [LARGE SCALE GENOMIC DNA]</scope>
    <source>
        <strain evidence="1">BV-YZ2020</strain>
    </source>
</reference>
<evidence type="ECO:0000313" key="2">
    <source>
        <dbReference type="Proteomes" id="UP000828941"/>
    </source>
</evidence>